<evidence type="ECO:0000256" key="10">
    <source>
        <dbReference type="ARBA" id="ARBA00048567"/>
    </source>
</evidence>
<dbReference type="InterPro" id="IPR000623">
    <property type="entry name" value="Shikimate_kinase/TSH1"/>
</dbReference>
<comment type="subcellular location">
    <subcellularLocation>
        <location evidence="11">Cytoplasm</location>
    </subcellularLocation>
</comment>
<evidence type="ECO:0000256" key="4">
    <source>
        <dbReference type="ARBA" id="ARBA00022605"/>
    </source>
</evidence>
<dbReference type="SUPFAM" id="SSF52540">
    <property type="entry name" value="P-loop containing nucleoside triphosphate hydrolases"/>
    <property type="match status" value="1"/>
</dbReference>
<keyword evidence="5 11" id="KW-0808">Transferase</keyword>
<organism evidence="12 13">
    <name type="scientific">Pseudoglutamicibacter cumminsii</name>
    <dbReference type="NCBI Taxonomy" id="156979"/>
    <lineage>
        <taxon>Bacteria</taxon>
        <taxon>Bacillati</taxon>
        <taxon>Actinomycetota</taxon>
        <taxon>Actinomycetes</taxon>
        <taxon>Micrococcales</taxon>
        <taxon>Micrococcaceae</taxon>
        <taxon>Pseudoglutamicibacter</taxon>
    </lineage>
</organism>
<name>A0AAP4C536_9MICC</name>
<dbReference type="CDD" id="cd00464">
    <property type="entry name" value="SK"/>
    <property type="match status" value="1"/>
</dbReference>
<dbReference type="GO" id="GO:0009423">
    <property type="term" value="P:chorismate biosynthetic process"/>
    <property type="evidence" value="ECO:0007669"/>
    <property type="project" value="UniProtKB-UniRule"/>
</dbReference>
<dbReference type="Gene3D" id="3.40.50.300">
    <property type="entry name" value="P-loop containing nucleotide triphosphate hydrolases"/>
    <property type="match status" value="1"/>
</dbReference>
<dbReference type="PANTHER" id="PTHR21087">
    <property type="entry name" value="SHIKIMATE KINASE"/>
    <property type="match status" value="1"/>
</dbReference>
<evidence type="ECO:0000256" key="6">
    <source>
        <dbReference type="ARBA" id="ARBA00022741"/>
    </source>
</evidence>
<feature type="binding site" evidence="11">
    <location>
        <begin position="28"/>
        <end position="33"/>
    </location>
    <ligand>
        <name>ATP</name>
        <dbReference type="ChEBI" id="CHEBI:30616"/>
    </ligand>
</feature>
<evidence type="ECO:0000256" key="5">
    <source>
        <dbReference type="ARBA" id="ARBA00022679"/>
    </source>
</evidence>
<comment type="caution">
    <text evidence="12">The sequence shown here is derived from an EMBL/GenBank/DDBJ whole genome shotgun (WGS) entry which is preliminary data.</text>
</comment>
<keyword evidence="6 11" id="KW-0547">Nucleotide-binding</keyword>
<dbReference type="GO" id="GO:0004765">
    <property type="term" value="F:shikimate kinase activity"/>
    <property type="evidence" value="ECO:0007669"/>
    <property type="project" value="UniProtKB-UniRule"/>
</dbReference>
<keyword evidence="9 11" id="KW-0057">Aromatic amino acid biosynthesis</keyword>
<dbReference type="HAMAP" id="MF_00109">
    <property type="entry name" value="Shikimate_kinase"/>
    <property type="match status" value="1"/>
</dbReference>
<evidence type="ECO:0000256" key="3">
    <source>
        <dbReference type="ARBA" id="ARBA00012154"/>
    </source>
</evidence>
<keyword evidence="11" id="KW-0963">Cytoplasm</keyword>
<keyword evidence="4 11" id="KW-0028">Amino-acid biosynthesis</keyword>
<dbReference type="EMBL" id="JASODW010000001">
    <property type="protein sequence ID" value="MDK6274179.1"/>
    <property type="molecule type" value="Genomic_DNA"/>
</dbReference>
<gene>
    <name evidence="11" type="primary">aroK</name>
    <name evidence="12" type="ORF">QP116_00155</name>
</gene>
<evidence type="ECO:0000256" key="2">
    <source>
        <dbReference type="ARBA" id="ARBA00006997"/>
    </source>
</evidence>
<dbReference type="GO" id="GO:0005524">
    <property type="term" value="F:ATP binding"/>
    <property type="evidence" value="ECO:0007669"/>
    <property type="project" value="UniProtKB-UniRule"/>
</dbReference>
<comment type="pathway">
    <text evidence="1 11">Metabolic intermediate biosynthesis; chorismate biosynthesis; chorismate from D-erythrose 4-phosphate and phosphoenolpyruvate: step 5/7.</text>
</comment>
<dbReference type="PROSITE" id="PS01128">
    <property type="entry name" value="SHIKIMATE_KINASE"/>
    <property type="match status" value="1"/>
</dbReference>
<keyword evidence="7 11" id="KW-0418">Kinase</keyword>
<dbReference type="InterPro" id="IPR031322">
    <property type="entry name" value="Shikimate/glucono_kinase"/>
</dbReference>
<evidence type="ECO:0000256" key="11">
    <source>
        <dbReference type="HAMAP-Rule" id="MF_00109"/>
    </source>
</evidence>
<dbReference type="PANTHER" id="PTHR21087:SF16">
    <property type="entry name" value="SHIKIMATE KINASE 1, CHLOROPLASTIC"/>
    <property type="match status" value="1"/>
</dbReference>
<keyword evidence="11" id="KW-0460">Magnesium</keyword>
<dbReference type="Proteomes" id="UP001240483">
    <property type="component" value="Unassembled WGS sequence"/>
</dbReference>
<dbReference type="PRINTS" id="PR01100">
    <property type="entry name" value="SHIKIMTKNASE"/>
</dbReference>
<feature type="binding site" evidence="11">
    <location>
        <position position="50"/>
    </location>
    <ligand>
        <name>substrate</name>
    </ligand>
</feature>
<feature type="binding site" evidence="11">
    <location>
        <position position="152"/>
    </location>
    <ligand>
        <name>substrate</name>
    </ligand>
</feature>
<evidence type="ECO:0000313" key="12">
    <source>
        <dbReference type="EMBL" id="MDK6274179.1"/>
    </source>
</evidence>
<comment type="similarity">
    <text evidence="2 11">Belongs to the shikimate kinase family.</text>
</comment>
<protein>
    <recommendedName>
        <fullName evidence="3 11">Shikimate kinase</fullName>
        <shortName evidence="11">SK</shortName>
        <ecNumber evidence="3 11">2.7.1.71</ecNumber>
    </recommendedName>
</protein>
<feature type="binding site" evidence="11">
    <location>
        <position position="73"/>
    </location>
    <ligand>
        <name>substrate</name>
    </ligand>
</feature>
<evidence type="ECO:0000256" key="7">
    <source>
        <dbReference type="ARBA" id="ARBA00022777"/>
    </source>
</evidence>
<evidence type="ECO:0000256" key="8">
    <source>
        <dbReference type="ARBA" id="ARBA00022840"/>
    </source>
</evidence>
<comment type="catalytic activity">
    <reaction evidence="10 11">
        <text>shikimate + ATP = 3-phosphoshikimate + ADP + H(+)</text>
        <dbReference type="Rhea" id="RHEA:13121"/>
        <dbReference type="ChEBI" id="CHEBI:15378"/>
        <dbReference type="ChEBI" id="CHEBI:30616"/>
        <dbReference type="ChEBI" id="CHEBI:36208"/>
        <dbReference type="ChEBI" id="CHEBI:145989"/>
        <dbReference type="ChEBI" id="CHEBI:456216"/>
        <dbReference type="EC" id="2.7.1.71"/>
    </reaction>
</comment>
<dbReference type="AlphaFoldDB" id="A0AAP4C536"/>
<feature type="binding site" evidence="11">
    <location>
        <position position="96"/>
    </location>
    <ligand>
        <name>substrate</name>
    </ligand>
</feature>
<dbReference type="GO" id="GO:0005829">
    <property type="term" value="C:cytosol"/>
    <property type="evidence" value="ECO:0007669"/>
    <property type="project" value="TreeGrafter"/>
</dbReference>
<feature type="binding site" evidence="11">
    <location>
        <position position="32"/>
    </location>
    <ligand>
        <name>Mg(2+)</name>
        <dbReference type="ChEBI" id="CHEBI:18420"/>
    </ligand>
</feature>
<evidence type="ECO:0000256" key="1">
    <source>
        <dbReference type="ARBA" id="ARBA00004842"/>
    </source>
</evidence>
<comment type="function">
    <text evidence="11">Catalyzes the specific phosphorylation of the 3-hydroxyl group of shikimic acid using ATP as a cosubstrate.</text>
</comment>
<accession>A0AAP4C536</accession>
<dbReference type="InterPro" id="IPR023000">
    <property type="entry name" value="Shikimate_kinase_CS"/>
</dbReference>
<comment type="subunit">
    <text evidence="11">Monomer.</text>
</comment>
<dbReference type="GO" id="GO:0009073">
    <property type="term" value="P:aromatic amino acid family biosynthetic process"/>
    <property type="evidence" value="ECO:0007669"/>
    <property type="project" value="UniProtKB-KW"/>
</dbReference>
<dbReference type="InterPro" id="IPR027417">
    <property type="entry name" value="P-loop_NTPase"/>
</dbReference>
<comment type="cofactor">
    <cofactor evidence="11">
        <name>Mg(2+)</name>
        <dbReference type="ChEBI" id="CHEBI:18420"/>
    </cofactor>
    <text evidence="11">Binds 1 Mg(2+) ion per subunit.</text>
</comment>
<sequence length="196" mass="21037">MTETNDSRQPLPKGGPRAFHIVLIGPMCSGKSAVARELSLLSGQPWTDLDAEFVSEHGPIPAFIEQHGFEAFREAESVIFERALNQSEPKIIATGGGVVLAEANRAVLTDQVAFWLDVSLQAVAARMRGGANRPLLAGDDPLETWQSIRAERTPLYRECGIGPIDTSASSPREVARALQGMLDAASTTDPVSVKES</sequence>
<comment type="caution">
    <text evidence="11">Lacks conserved residue(s) required for the propagation of feature annotation.</text>
</comment>
<reference evidence="12" key="1">
    <citation type="submission" date="2023-05" db="EMBL/GenBank/DDBJ databases">
        <title>Cataloging the Phylogenetic Diversity of Human Bladder Bacteria.</title>
        <authorList>
            <person name="Du J."/>
        </authorList>
    </citation>
    <scope>NUCLEOTIDE SEQUENCE</scope>
    <source>
        <strain evidence="12">UMB9978</strain>
    </source>
</reference>
<evidence type="ECO:0000313" key="13">
    <source>
        <dbReference type="Proteomes" id="UP001240483"/>
    </source>
</evidence>
<dbReference type="GO" id="GO:0000287">
    <property type="term" value="F:magnesium ion binding"/>
    <property type="evidence" value="ECO:0007669"/>
    <property type="project" value="UniProtKB-UniRule"/>
</dbReference>
<keyword evidence="8 11" id="KW-0067">ATP-binding</keyword>
<evidence type="ECO:0000256" key="9">
    <source>
        <dbReference type="ARBA" id="ARBA00023141"/>
    </source>
</evidence>
<dbReference type="RefSeq" id="WP_285325957.1">
    <property type="nucleotide sequence ID" value="NZ_CALUAG010000019.1"/>
</dbReference>
<keyword evidence="11" id="KW-0479">Metal-binding</keyword>
<dbReference type="EC" id="2.7.1.71" evidence="3 11"/>
<proteinExistence type="inferred from homology"/>
<dbReference type="Pfam" id="PF01202">
    <property type="entry name" value="SKI"/>
    <property type="match status" value="1"/>
</dbReference>
<dbReference type="GO" id="GO:0008652">
    <property type="term" value="P:amino acid biosynthetic process"/>
    <property type="evidence" value="ECO:0007669"/>
    <property type="project" value="UniProtKB-KW"/>
</dbReference>
<feature type="binding site" evidence="11">
    <location>
        <position position="133"/>
    </location>
    <ligand>
        <name>ATP</name>
        <dbReference type="ChEBI" id="CHEBI:30616"/>
    </ligand>
</feature>